<evidence type="ECO:0000313" key="2">
    <source>
        <dbReference type="EMBL" id="NHB75372.1"/>
    </source>
</evidence>
<dbReference type="RefSeq" id="WP_166401414.1">
    <property type="nucleotide sequence ID" value="NZ_JAANHS010000001.1"/>
</dbReference>
<dbReference type="Gene3D" id="3.40.50.1820">
    <property type="entry name" value="alpha/beta hydrolase"/>
    <property type="match status" value="1"/>
</dbReference>
<dbReference type="GO" id="GO:0016787">
    <property type="term" value="F:hydrolase activity"/>
    <property type="evidence" value="ECO:0007669"/>
    <property type="project" value="UniProtKB-KW"/>
</dbReference>
<dbReference type="SUPFAM" id="SSF53474">
    <property type="entry name" value="alpha/beta-Hydrolases"/>
    <property type="match status" value="1"/>
</dbReference>
<keyword evidence="1" id="KW-0732">Signal</keyword>
<keyword evidence="2" id="KW-0378">Hydrolase</keyword>
<sequence length="301" mass="32308">MRPLATAAASAAALLLAACAARDLPARAPLYPVAAETRARPQTVTVLLPGALTTAGVFGPARGWAGPDHLVVEYRLPGMQGEPLRPPLDIARSAQWVADLANRHPEARIQLLGYSTGAVIALEAAGRIQHSERVQVVAVASATPFPGAALATLRGAVQVAGGALAIGSLNRQRVWEEYFKTLYLGTGWRRSAEKREIARRLEEAMRGRLTTPGEGRGRAQSASLLLWAPSRAALATQARITFYHGDRDPVFGLGAVRRLAARFDARLCVLPEEGHLVFQSRPDLIRRIQRQFEAPAGTSPC</sequence>
<organism evidence="2 3">
    <name type="scientific">Rhodobacter calidifons</name>
    <dbReference type="NCBI Taxonomy" id="2715277"/>
    <lineage>
        <taxon>Bacteria</taxon>
        <taxon>Pseudomonadati</taxon>
        <taxon>Pseudomonadota</taxon>
        <taxon>Alphaproteobacteria</taxon>
        <taxon>Rhodobacterales</taxon>
        <taxon>Rhodobacter group</taxon>
        <taxon>Rhodobacter</taxon>
    </lineage>
</organism>
<protein>
    <submittedName>
        <fullName evidence="2">Alpha/beta hydrolase</fullName>
    </submittedName>
</protein>
<dbReference type="Proteomes" id="UP001515660">
    <property type="component" value="Unassembled WGS sequence"/>
</dbReference>
<dbReference type="PROSITE" id="PS51257">
    <property type="entry name" value="PROKAR_LIPOPROTEIN"/>
    <property type="match status" value="1"/>
</dbReference>
<feature type="signal peptide" evidence="1">
    <location>
        <begin position="1"/>
        <end position="20"/>
    </location>
</feature>
<proteinExistence type="predicted"/>
<evidence type="ECO:0000313" key="3">
    <source>
        <dbReference type="Proteomes" id="UP001515660"/>
    </source>
</evidence>
<keyword evidence="3" id="KW-1185">Reference proteome</keyword>
<dbReference type="EMBL" id="JAANHS010000001">
    <property type="protein sequence ID" value="NHB75372.1"/>
    <property type="molecule type" value="Genomic_DNA"/>
</dbReference>
<dbReference type="InterPro" id="IPR029058">
    <property type="entry name" value="AB_hydrolase_fold"/>
</dbReference>
<accession>A0ABX0G2Z7</accession>
<reference evidence="2 3" key="1">
    <citation type="journal article" date="2022" name="Microorganisms">
        <title>Genome Sequence and Characterization of a Xanthorhodopsin-Containing, Aerobic Anoxygenic Phototrophic Rhodobacter Species, Isolated from Mesophilic Conditions at Yellowstone National Park.</title>
        <authorList>
            <person name="Kyndt J.A."/>
            <person name="Robertson S."/>
            <person name="Shoffstall I.B."/>
            <person name="Ramaley R.F."/>
            <person name="Meyer T.E."/>
        </authorList>
    </citation>
    <scope>NUCLEOTIDE SEQUENCE [LARGE SCALE GENOMIC DNA]</scope>
    <source>
        <strain evidence="2 3">M37P</strain>
    </source>
</reference>
<feature type="chain" id="PRO_5047386044" evidence="1">
    <location>
        <begin position="21"/>
        <end position="301"/>
    </location>
</feature>
<evidence type="ECO:0000256" key="1">
    <source>
        <dbReference type="SAM" id="SignalP"/>
    </source>
</evidence>
<gene>
    <name evidence="2" type="ORF">G8O29_01280</name>
</gene>
<name>A0ABX0G2Z7_9RHOB</name>
<comment type="caution">
    <text evidence="2">The sequence shown here is derived from an EMBL/GenBank/DDBJ whole genome shotgun (WGS) entry which is preliminary data.</text>
</comment>